<dbReference type="GO" id="GO:0006310">
    <property type="term" value="P:DNA recombination"/>
    <property type="evidence" value="ECO:0007669"/>
    <property type="project" value="UniProtKB-KW"/>
</dbReference>
<dbReference type="EMBL" id="FNAI01000011">
    <property type="protein sequence ID" value="SDE94243.1"/>
    <property type="molecule type" value="Genomic_DNA"/>
</dbReference>
<evidence type="ECO:0000256" key="2">
    <source>
        <dbReference type="ARBA" id="ARBA00023125"/>
    </source>
</evidence>
<dbReference type="Pfam" id="PF00589">
    <property type="entry name" value="Phage_integrase"/>
    <property type="match status" value="1"/>
</dbReference>
<evidence type="ECO:0000313" key="5">
    <source>
        <dbReference type="EMBL" id="SDE94243.1"/>
    </source>
</evidence>
<dbReference type="Pfam" id="PF13102">
    <property type="entry name" value="Phage_int_SAM_5"/>
    <property type="match status" value="1"/>
</dbReference>
<dbReference type="STRING" id="1391627.SAMN05216464_11115"/>
<dbReference type="InterPro" id="IPR010998">
    <property type="entry name" value="Integrase_recombinase_N"/>
</dbReference>
<proteinExistence type="inferred from homology"/>
<dbReference type="InterPro" id="IPR025269">
    <property type="entry name" value="SAM-like_dom"/>
</dbReference>
<dbReference type="RefSeq" id="WP_091152303.1">
    <property type="nucleotide sequence ID" value="NZ_FNAI01000011.1"/>
</dbReference>
<accession>A0A1G7H1Q8</accession>
<dbReference type="Pfam" id="PF17293">
    <property type="entry name" value="Arm-DNA-bind_5"/>
    <property type="match status" value="1"/>
</dbReference>
<dbReference type="GO" id="GO:0015074">
    <property type="term" value="P:DNA integration"/>
    <property type="evidence" value="ECO:0007669"/>
    <property type="project" value="InterPro"/>
</dbReference>
<reference evidence="5 6" key="1">
    <citation type="submission" date="2016-10" db="EMBL/GenBank/DDBJ databases">
        <authorList>
            <person name="de Groot N.N."/>
        </authorList>
    </citation>
    <scope>NUCLEOTIDE SEQUENCE [LARGE SCALE GENOMIC DNA]</scope>
    <source>
        <strain evidence="5 6">47C3B</strain>
    </source>
</reference>
<dbReference type="Gene3D" id="1.10.150.130">
    <property type="match status" value="1"/>
</dbReference>
<dbReference type="PROSITE" id="PS51898">
    <property type="entry name" value="TYR_RECOMBINASE"/>
    <property type="match status" value="1"/>
</dbReference>
<dbReference type="PANTHER" id="PTHR30349:SF64">
    <property type="entry name" value="PROPHAGE INTEGRASE INTD-RELATED"/>
    <property type="match status" value="1"/>
</dbReference>
<dbReference type="OrthoDB" id="892893at2"/>
<keyword evidence="2" id="KW-0238">DNA-binding</keyword>
<sequence length="417" mass="47500">MNVNYSLLFYLKKPKNYVAGQPKPIYMRITVAGLPKELSAGRECLPSRWCPKANRATGNKEDVRTLNSYLDTLDRSIEKAHTDLIKEGAAITAEAIKNKYLGKTERPHYLMEIFADHNQKMEALLGKGFRPNTLKGYKTSVGHLTAYLQQSFNKSDIDICSIDHGVIMGYDFYLRTVVGCDGVSVAKYMKHFRKITNLCLALRWLKDNPFVFYKNKAKAKEREYLTTEELERVANKHFLIPRLAQVRDMFIFSCYTGLAYIDIKQLLKTDIRKGIDGNLWIFNSREKTGTALHIPLMRIAVDLVNRYSDHPKCVNKGIVFPVSSNQKMNSYLKEIADLCGITKELTYHMARHTFATTVTLANGVPMETVSKLLGHEEMKTTQHYGKIVDIKVSGDMQELQKRLIEAEQKKELAALAG</sequence>
<dbReference type="GO" id="GO:0003677">
    <property type="term" value="F:DNA binding"/>
    <property type="evidence" value="ECO:0007669"/>
    <property type="project" value="UniProtKB-KW"/>
</dbReference>
<dbReference type="SUPFAM" id="SSF56349">
    <property type="entry name" value="DNA breaking-rejoining enzymes"/>
    <property type="match status" value="1"/>
</dbReference>
<dbReference type="CDD" id="cd01185">
    <property type="entry name" value="INTN1_C_like"/>
    <property type="match status" value="1"/>
</dbReference>
<comment type="similarity">
    <text evidence="1">Belongs to the 'phage' integrase family.</text>
</comment>
<dbReference type="InterPro" id="IPR002104">
    <property type="entry name" value="Integrase_catalytic"/>
</dbReference>
<dbReference type="InterPro" id="IPR035386">
    <property type="entry name" value="Arm-DNA-bind_5"/>
</dbReference>
<keyword evidence="3" id="KW-0233">DNA recombination</keyword>
<dbReference type="AlphaFoldDB" id="A0A1G7H1Q8"/>
<feature type="domain" description="Tyr recombinase" evidence="4">
    <location>
        <begin position="220"/>
        <end position="404"/>
    </location>
</feature>
<protein>
    <submittedName>
        <fullName evidence="5">Site-specific recombinase XerD</fullName>
    </submittedName>
</protein>
<dbReference type="InterPro" id="IPR050090">
    <property type="entry name" value="Tyrosine_recombinase_XerCD"/>
</dbReference>
<evidence type="ECO:0000259" key="4">
    <source>
        <dbReference type="PROSITE" id="PS51898"/>
    </source>
</evidence>
<dbReference type="InterPro" id="IPR011010">
    <property type="entry name" value="DNA_brk_join_enz"/>
</dbReference>
<keyword evidence="6" id="KW-1185">Reference proteome</keyword>
<name>A0A1G7H1Q8_9SPHI</name>
<dbReference type="Proteomes" id="UP000199072">
    <property type="component" value="Unassembled WGS sequence"/>
</dbReference>
<evidence type="ECO:0000256" key="1">
    <source>
        <dbReference type="ARBA" id="ARBA00008857"/>
    </source>
</evidence>
<evidence type="ECO:0000256" key="3">
    <source>
        <dbReference type="ARBA" id="ARBA00023172"/>
    </source>
</evidence>
<dbReference type="Gene3D" id="1.10.443.10">
    <property type="entry name" value="Intergrase catalytic core"/>
    <property type="match status" value="1"/>
</dbReference>
<dbReference type="PANTHER" id="PTHR30349">
    <property type="entry name" value="PHAGE INTEGRASE-RELATED"/>
    <property type="match status" value="1"/>
</dbReference>
<organism evidence="5 6">
    <name type="scientific">Mucilaginibacter pineti</name>
    <dbReference type="NCBI Taxonomy" id="1391627"/>
    <lineage>
        <taxon>Bacteria</taxon>
        <taxon>Pseudomonadati</taxon>
        <taxon>Bacteroidota</taxon>
        <taxon>Sphingobacteriia</taxon>
        <taxon>Sphingobacteriales</taxon>
        <taxon>Sphingobacteriaceae</taxon>
        <taxon>Mucilaginibacter</taxon>
    </lineage>
</organism>
<evidence type="ECO:0000313" key="6">
    <source>
        <dbReference type="Proteomes" id="UP000199072"/>
    </source>
</evidence>
<dbReference type="InterPro" id="IPR013762">
    <property type="entry name" value="Integrase-like_cat_sf"/>
</dbReference>
<gene>
    <name evidence="5" type="ORF">SAMN05216464_11115</name>
</gene>